<dbReference type="Pfam" id="PF06271">
    <property type="entry name" value="RDD"/>
    <property type="match status" value="1"/>
</dbReference>
<evidence type="ECO:0000256" key="4">
    <source>
        <dbReference type="ARBA" id="ARBA00023136"/>
    </source>
</evidence>
<evidence type="ECO:0000256" key="2">
    <source>
        <dbReference type="ARBA" id="ARBA00022692"/>
    </source>
</evidence>
<dbReference type="HOGENOM" id="CLU_1076447_0_0_0"/>
<feature type="transmembrane region" description="Helical" evidence="6">
    <location>
        <begin position="194"/>
        <end position="227"/>
    </location>
</feature>
<keyword evidence="2 6" id="KW-0812">Transmembrane</keyword>
<feature type="transmembrane region" description="Helical" evidence="6">
    <location>
        <begin position="100"/>
        <end position="120"/>
    </location>
</feature>
<evidence type="ECO:0000256" key="1">
    <source>
        <dbReference type="ARBA" id="ARBA00004141"/>
    </source>
</evidence>
<dbReference type="Proteomes" id="UP000006791">
    <property type="component" value="Chromosome 1"/>
</dbReference>
<gene>
    <name evidence="8" type="ordered locus">Cabther_A0495</name>
</gene>
<protein>
    <submittedName>
        <fullName evidence="8">RDD family</fullName>
    </submittedName>
</protein>
<organism evidence="8 9">
    <name type="scientific">Chloracidobacterium thermophilum (strain B)</name>
    <dbReference type="NCBI Taxonomy" id="981222"/>
    <lineage>
        <taxon>Bacteria</taxon>
        <taxon>Pseudomonadati</taxon>
        <taxon>Acidobacteriota</taxon>
        <taxon>Terriglobia</taxon>
        <taxon>Terriglobales</taxon>
        <taxon>Acidobacteriaceae</taxon>
        <taxon>Chloracidobacterium</taxon>
    </lineage>
</organism>
<accession>G2LI40</accession>
<feature type="compositionally biased region" description="Polar residues" evidence="5">
    <location>
        <begin position="65"/>
        <end position="74"/>
    </location>
</feature>
<sequence>MSKWLVKIQGYEYETNIDELKQWVIEGRVLPEDMIFRQGLGWRIAKEVPALREAFEEQRKRPPSQKETSSPPSLYQPVTYQSFQAEQYTLPTLSQRFRGFLLDQLSYGLFAFPGFLLLYVQAGTAKLQGLTLEEAITSSPYILMAIGFLISLGLNVYSTCTYGRTPGKFLAGTVVLDKESKTFLSYEKSVIRELLRVSIFVALFASGGRLFWHVLVLQAILGGWLVFSPERRQLYDLLLGVNVYDISEKAEKSQEAEEAPLGRLQTALRLIQLAWRLWRD</sequence>
<reference evidence="8 9" key="1">
    <citation type="journal article" date="2012" name="Environ. Microbiol.">
        <title>Complete genome of Candidatus Chloracidobacterium thermophilum, a chlorophyll-based photoheterotroph belonging to the phylum Acidobacteria.</title>
        <authorList>
            <person name="Garcia Costas A.M."/>
            <person name="Liu Z."/>
            <person name="Tomsho L.P."/>
            <person name="Schuster S.C."/>
            <person name="Ward D.M."/>
            <person name="Bryant D.A."/>
        </authorList>
    </citation>
    <scope>NUCLEOTIDE SEQUENCE [LARGE SCALE GENOMIC DNA]</scope>
    <source>
        <strain evidence="8 9">B</strain>
    </source>
</reference>
<feature type="domain" description="RDD" evidence="7">
    <location>
        <begin position="91"/>
        <end position="239"/>
    </location>
</feature>
<dbReference type="EMBL" id="CP002514">
    <property type="protein sequence ID" value="AEP11256.1"/>
    <property type="molecule type" value="Genomic_DNA"/>
</dbReference>
<evidence type="ECO:0000259" key="7">
    <source>
        <dbReference type="Pfam" id="PF06271"/>
    </source>
</evidence>
<dbReference type="KEGG" id="ctm:Cabther_A0495"/>
<dbReference type="GO" id="GO:0016020">
    <property type="term" value="C:membrane"/>
    <property type="evidence" value="ECO:0007669"/>
    <property type="project" value="UniProtKB-SubCell"/>
</dbReference>
<evidence type="ECO:0000256" key="5">
    <source>
        <dbReference type="SAM" id="MobiDB-lite"/>
    </source>
</evidence>
<comment type="subcellular location">
    <subcellularLocation>
        <location evidence="1">Membrane</location>
        <topology evidence="1">Multi-pass membrane protein</topology>
    </subcellularLocation>
</comment>
<keyword evidence="3 6" id="KW-1133">Transmembrane helix</keyword>
<evidence type="ECO:0000313" key="9">
    <source>
        <dbReference type="Proteomes" id="UP000006791"/>
    </source>
</evidence>
<dbReference type="AlphaFoldDB" id="G2LI40"/>
<evidence type="ECO:0000313" key="8">
    <source>
        <dbReference type="EMBL" id="AEP11256.1"/>
    </source>
</evidence>
<name>G2LI40_CHLTF</name>
<dbReference type="InterPro" id="IPR010432">
    <property type="entry name" value="RDD"/>
</dbReference>
<proteinExistence type="predicted"/>
<evidence type="ECO:0000256" key="6">
    <source>
        <dbReference type="SAM" id="Phobius"/>
    </source>
</evidence>
<feature type="region of interest" description="Disordered" evidence="5">
    <location>
        <begin position="55"/>
        <end position="74"/>
    </location>
</feature>
<dbReference type="OrthoDB" id="9793824at2"/>
<keyword evidence="4 6" id="KW-0472">Membrane</keyword>
<keyword evidence="9" id="KW-1185">Reference proteome</keyword>
<dbReference type="RefSeq" id="WP_014098994.1">
    <property type="nucleotide sequence ID" value="NC_016024.1"/>
</dbReference>
<evidence type="ECO:0000256" key="3">
    <source>
        <dbReference type="ARBA" id="ARBA00022989"/>
    </source>
</evidence>
<feature type="transmembrane region" description="Helical" evidence="6">
    <location>
        <begin position="140"/>
        <end position="158"/>
    </location>
</feature>